<dbReference type="InterPro" id="IPR041095">
    <property type="entry name" value="EFG_II"/>
</dbReference>
<dbReference type="Pfam" id="PF05991">
    <property type="entry name" value="NYN_YacP"/>
    <property type="match status" value="1"/>
</dbReference>
<dbReference type="Pfam" id="PF14492">
    <property type="entry name" value="EFG_III"/>
    <property type="match status" value="1"/>
</dbReference>
<dbReference type="InterPro" id="IPR035647">
    <property type="entry name" value="EFG_III/V"/>
</dbReference>
<dbReference type="AlphaFoldDB" id="A0A9D1YDT9"/>
<evidence type="ECO:0000256" key="2">
    <source>
        <dbReference type="ARBA" id="ARBA00022917"/>
    </source>
</evidence>
<dbReference type="PROSITE" id="PS51722">
    <property type="entry name" value="G_TR_2"/>
    <property type="match status" value="1"/>
</dbReference>
<dbReference type="CDD" id="cd03711">
    <property type="entry name" value="Tet_C"/>
    <property type="match status" value="1"/>
</dbReference>
<keyword evidence="1" id="KW-0547">Nucleotide-binding</keyword>
<evidence type="ECO:0000256" key="3">
    <source>
        <dbReference type="ARBA" id="ARBA00023134"/>
    </source>
</evidence>
<evidence type="ECO:0000256" key="1">
    <source>
        <dbReference type="ARBA" id="ARBA00022741"/>
    </source>
</evidence>
<evidence type="ECO:0000256" key="4">
    <source>
        <dbReference type="ARBA" id="ARBA00023251"/>
    </source>
</evidence>
<dbReference type="GO" id="GO:0005525">
    <property type="term" value="F:GTP binding"/>
    <property type="evidence" value="ECO:0007669"/>
    <property type="project" value="UniProtKB-KW"/>
</dbReference>
<protein>
    <submittedName>
        <fullName evidence="7">NYN domain-containing protein</fullName>
    </submittedName>
</protein>
<dbReference type="InterPro" id="IPR014721">
    <property type="entry name" value="Ribsml_uS5_D2-typ_fold_subgr"/>
</dbReference>
<dbReference type="Gene3D" id="2.40.30.10">
    <property type="entry name" value="Translation factors"/>
    <property type="match status" value="1"/>
</dbReference>
<dbReference type="Gene3D" id="3.30.70.240">
    <property type="match status" value="1"/>
</dbReference>
<evidence type="ECO:0000313" key="7">
    <source>
        <dbReference type="EMBL" id="HIY26827.1"/>
    </source>
</evidence>
<dbReference type="SUPFAM" id="SSF50447">
    <property type="entry name" value="Translation proteins"/>
    <property type="match status" value="1"/>
</dbReference>
<evidence type="ECO:0000259" key="6">
    <source>
        <dbReference type="PROSITE" id="PS51722"/>
    </source>
</evidence>
<dbReference type="InterPro" id="IPR027417">
    <property type="entry name" value="P-loop_NTPase"/>
</dbReference>
<dbReference type="PANTHER" id="PTHR43261:SF1">
    <property type="entry name" value="RIBOSOME-RELEASING FACTOR 2, MITOCHONDRIAL"/>
    <property type="match status" value="1"/>
</dbReference>
<dbReference type="GO" id="GO:0046677">
    <property type="term" value="P:response to antibiotic"/>
    <property type="evidence" value="ECO:0007669"/>
    <property type="project" value="UniProtKB-KW"/>
</dbReference>
<dbReference type="SUPFAM" id="SSF52540">
    <property type="entry name" value="P-loop containing nucleoside triphosphate hydrolases"/>
    <property type="match status" value="1"/>
</dbReference>
<dbReference type="GO" id="GO:0032790">
    <property type="term" value="P:ribosome disassembly"/>
    <property type="evidence" value="ECO:0007669"/>
    <property type="project" value="TreeGrafter"/>
</dbReference>
<evidence type="ECO:0000256" key="5">
    <source>
        <dbReference type="SAM" id="MobiDB-lite"/>
    </source>
</evidence>
<dbReference type="GO" id="GO:0003924">
    <property type="term" value="F:GTPase activity"/>
    <property type="evidence" value="ECO:0007669"/>
    <property type="project" value="InterPro"/>
</dbReference>
<dbReference type="Gene3D" id="3.40.50.300">
    <property type="entry name" value="P-loop containing nucleotide triphosphate hydrolases"/>
    <property type="match status" value="1"/>
</dbReference>
<keyword evidence="2" id="KW-0648">Protein biosynthesis</keyword>
<dbReference type="Pfam" id="PF00679">
    <property type="entry name" value="EFG_C"/>
    <property type="match status" value="1"/>
</dbReference>
<dbReference type="InterPro" id="IPR000640">
    <property type="entry name" value="EFG_V-like"/>
</dbReference>
<feature type="domain" description="Tr-type G" evidence="6">
    <location>
        <begin position="1"/>
        <end position="225"/>
    </location>
</feature>
<sequence>MKRLVIGILAHVDSGKTTLSEAMLYQAGALRKLGRVDHQNAFLDTDALERARGITIFSKQAVLTLPQTQLTLLDTPGHVDFSAEAERALQVLDYAVLVISGTDGIQSHTETLWRLLERYQVPVFLFLNKMDLNGADRAARMEELRRRLGDRCVDMGDPDNAEDLALCSEELLETVMAGEAPRQEQLARAIARRQLFPCYFGAALRLSGVEELLQALEDLTLPLPERKEFGARIFKVTRDGAGARLSWMKITGGALQVKAQLSAREDARSPWTAKADQLRLYNGAKYQLVEEALPGMVVAVTGLEDSYPGEGLGTEPDAAAPALEPVLRYRVLLPQGVDDHTALGQLRELEQEDPLLHVVWDQRLGQLHLQLMGEVQLEILQSLVQRRFGWDIAFDQGGILYKETLTGRVEGVGHFEPLRHYAEVHLLLEPGPRGSGVQIGTCLREDVLEGSWQRLILTHLAEKTHLGPLTGSPLTDVKITLAAGRAHEKHTEGGDFRQATYRAVRQGLRVAQSQGLCQLLEPWYHFTLRVPQENLGRALADMPRLCGEFDPPQTQGEEAVLTGRAPVACLRGYAREVSSYTRGRGQLACLPAGYAPCHNTEEAVAALGYDMDGDLENTADSVFCSHGAGFSVSWDKVPSYMHLPSVLARGERLARAAKEQEEAAQEQGPRTLEARAAAYRASLEQDKELMAIFERTYGPIKRDPLQAFRPVKKSPAKKSPAPYKAKPPKEGPEHLLVDGYNVIFSWEDLKALAAENLEAARHKLMDILCNFAAYRRCVAILVFDAYKVKGGVGSVEQYHNLHVVYTKEAETADMYIEKATHQIARRYHTRVVTSDATEQLIILGAGALRVSSLSFQKEVEQAQREIREILSSQ</sequence>
<dbReference type="InterPro" id="IPR005225">
    <property type="entry name" value="Small_GTP-bd"/>
</dbReference>
<keyword evidence="3" id="KW-0342">GTP-binding</keyword>
<dbReference type="CDD" id="cd10912">
    <property type="entry name" value="PIN_YacP-like"/>
    <property type="match status" value="1"/>
</dbReference>
<dbReference type="NCBIfam" id="TIGR00231">
    <property type="entry name" value="small_GTP"/>
    <property type="match status" value="1"/>
</dbReference>
<keyword evidence="4" id="KW-0046">Antibiotic resistance</keyword>
<accession>A0A9D1YDT9</accession>
<dbReference type="SUPFAM" id="SSF54211">
    <property type="entry name" value="Ribosomal protein S5 domain 2-like"/>
    <property type="match status" value="1"/>
</dbReference>
<dbReference type="PANTHER" id="PTHR43261">
    <property type="entry name" value="TRANSLATION ELONGATION FACTOR G-RELATED"/>
    <property type="match status" value="1"/>
</dbReference>
<dbReference type="InterPro" id="IPR010298">
    <property type="entry name" value="YacP-like"/>
</dbReference>
<organism evidence="7 8">
    <name type="scientific">Candidatus Acutalibacter pullistercoris</name>
    <dbReference type="NCBI Taxonomy" id="2838418"/>
    <lineage>
        <taxon>Bacteria</taxon>
        <taxon>Bacillati</taxon>
        <taxon>Bacillota</taxon>
        <taxon>Clostridia</taxon>
        <taxon>Eubacteriales</taxon>
        <taxon>Acutalibacteraceae</taxon>
        <taxon>Acutalibacter</taxon>
    </lineage>
</organism>
<evidence type="ECO:0000313" key="8">
    <source>
        <dbReference type="Proteomes" id="UP000823915"/>
    </source>
</evidence>
<dbReference type="Gene3D" id="3.30.70.870">
    <property type="entry name" value="Elongation Factor G (Translational Gtpase), domain 3"/>
    <property type="match status" value="1"/>
</dbReference>
<dbReference type="SMART" id="SM00889">
    <property type="entry name" value="EFG_IV"/>
    <property type="match status" value="1"/>
</dbReference>
<dbReference type="Gene3D" id="3.30.230.10">
    <property type="match status" value="1"/>
</dbReference>
<dbReference type="Pfam" id="PF00009">
    <property type="entry name" value="GTP_EFTU"/>
    <property type="match status" value="1"/>
</dbReference>
<dbReference type="EMBL" id="DXDU01000107">
    <property type="protein sequence ID" value="HIY26827.1"/>
    <property type="molecule type" value="Genomic_DNA"/>
</dbReference>
<dbReference type="InterPro" id="IPR005517">
    <property type="entry name" value="Transl_elong_EFG/EF2_IV"/>
</dbReference>
<feature type="region of interest" description="Disordered" evidence="5">
    <location>
        <begin position="711"/>
        <end position="730"/>
    </location>
</feature>
<reference evidence="7" key="2">
    <citation type="submission" date="2021-04" db="EMBL/GenBank/DDBJ databases">
        <authorList>
            <person name="Gilroy R."/>
        </authorList>
    </citation>
    <scope>NUCLEOTIDE SEQUENCE</scope>
    <source>
        <strain evidence="7">1282</strain>
    </source>
</reference>
<dbReference type="Proteomes" id="UP000823915">
    <property type="component" value="Unassembled WGS sequence"/>
</dbReference>
<comment type="caution">
    <text evidence="7">The sequence shown here is derived from an EMBL/GenBank/DDBJ whole genome shotgun (WGS) entry which is preliminary data.</text>
</comment>
<name>A0A9D1YDT9_9FIRM</name>
<dbReference type="SUPFAM" id="SSF54980">
    <property type="entry name" value="EF-G C-terminal domain-like"/>
    <property type="match status" value="2"/>
</dbReference>
<dbReference type="GO" id="GO:0006412">
    <property type="term" value="P:translation"/>
    <property type="evidence" value="ECO:0007669"/>
    <property type="project" value="UniProtKB-KW"/>
</dbReference>
<dbReference type="PRINTS" id="PR00315">
    <property type="entry name" value="ELONGATNFCT"/>
</dbReference>
<dbReference type="InterPro" id="IPR000795">
    <property type="entry name" value="T_Tr_GTP-bd_dom"/>
</dbReference>
<dbReference type="InterPro" id="IPR020568">
    <property type="entry name" value="Ribosomal_Su5_D2-typ_SF"/>
</dbReference>
<gene>
    <name evidence="7" type="ORF">H9838_06600</name>
</gene>
<reference evidence="7" key="1">
    <citation type="journal article" date="2021" name="PeerJ">
        <title>Extensive microbial diversity within the chicken gut microbiome revealed by metagenomics and culture.</title>
        <authorList>
            <person name="Gilroy R."/>
            <person name="Ravi A."/>
            <person name="Getino M."/>
            <person name="Pursley I."/>
            <person name="Horton D.L."/>
            <person name="Alikhan N.F."/>
            <person name="Baker D."/>
            <person name="Gharbi K."/>
            <person name="Hall N."/>
            <person name="Watson M."/>
            <person name="Adriaenssens E.M."/>
            <person name="Foster-Nyarko E."/>
            <person name="Jarju S."/>
            <person name="Secka A."/>
            <person name="Antonio M."/>
            <person name="Oren A."/>
            <person name="Chaudhuri R.R."/>
            <person name="La Ragione R."/>
            <person name="Hildebrand F."/>
            <person name="Pallen M.J."/>
        </authorList>
    </citation>
    <scope>NUCLEOTIDE SEQUENCE</scope>
    <source>
        <strain evidence="7">1282</strain>
    </source>
</reference>
<dbReference type="InterPro" id="IPR009000">
    <property type="entry name" value="Transl_B-barrel_sf"/>
</dbReference>
<dbReference type="SMART" id="SM00838">
    <property type="entry name" value="EFG_C"/>
    <property type="match status" value="1"/>
</dbReference>
<dbReference type="InterPro" id="IPR035650">
    <property type="entry name" value="Tet_C"/>
</dbReference>
<proteinExistence type="predicted"/>
<dbReference type="Pfam" id="PF03764">
    <property type="entry name" value="EFG_IV"/>
    <property type="match status" value="1"/>
</dbReference>